<dbReference type="GO" id="GO:0016592">
    <property type="term" value="C:mediator complex"/>
    <property type="evidence" value="ECO:0007669"/>
    <property type="project" value="UniProtKB-UniRule"/>
</dbReference>
<keyword evidence="8 10" id="KW-0539">Nucleus</keyword>
<evidence type="ECO:0000256" key="3">
    <source>
        <dbReference type="ARBA" id="ARBA00011837"/>
    </source>
</evidence>
<evidence type="ECO:0000313" key="13">
    <source>
        <dbReference type="Proteomes" id="UP000469558"/>
    </source>
</evidence>
<evidence type="ECO:0000256" key="8">
    <source>
        <dbReference type="ARBA" id="ARBA00023242"/>
    </source>
</evidence>
<dbReference type="Proteomes" id="UP000469558">
    <property type="component" value="Unassembled WGS sequence"/>
</dbReference>
<name>A0A8T9CH00_9HELO</name>
<dbReference type="PANTHER" id="PTHR13381:SF0">
    <property type="entry name" value="MEDIATOR OF RNA POLYMERASE II TRANSCRIPTION SUBUNIT 21"/>
    <property type="match status" value="1"/>
</dbReference>
<gene>
    <name evidence="12" type="primary">srb-7</name>
    <name evidence="12" type="ORF">LSUE1_G002432</name>
</gene>
<dbReference type="InterPro" id="IPR021384">
    <property type="entry name" value="Mediator_Med21"/>
</dbReference>
<dbReference type="EMBL" id="QGMK01000244">
    <property type="protein sequence ID" value="TVY83024.1"/>
    <property type="molecule type" value="Genomic_DNA"/>
</dbReference>
<comment type="function">
    <text evidence="9 10">Component of the Mediator complex, a coactivator involved in the regulated transcription of nearly all RNA polymerase II-dependent genes. Mediator functions as a bridge to convey information from gene-specific regulatory proteins to the basal RNA polymerase II transcription machinery. Mediator is recruited to promoters by direct interactions with regulatory proteins and serves as a scaffold for the assembly of a functional preinitiation complex with RNA polymerase II and the general transcription factors.</text>
</comment>
<keyword evidence="6 10" id="KW-0010">Activator</keyword>
<keyword evidence="13" id="KW-1185">Reference proteome</keyword>
<evidence type="ECO:0000256" key="7">
    <source>
        <dbReference type="ARBA" id="ARBA00023163"/>
    </source>
</evidence>
<dbReference type="GO" id="GO:0006357">
    <property type="term" value="P:regulation of transcription by RNA polymerase II"/>
    <property type="evidence" value="ECO:0007669"/>
    <property type="project" value="TreeGrafter"/>
</dbReference>
<evidence type="ECO:0000256" key="4">
    <source>
        <dbReference type="ARBA" id="ARBA00019691"/>
    </source>
</evidence>
<dbReference type="SUPFAM" id="SSF140718">
    <property type="entry name" value="Mediator hinge subcomplex-like"/>
    <property type="match status" value="1"/>
</dbReference>
<comment type="subunit">
    <text evidence="3 10">Component of the Mediator complex.</text>
</comment>
<organism evidence="12 13">
    <name type="scientific">Lachnellula suecica</name>
    <dbReference type="NCBI Taxonomy" id="602035"/>
    <lineage>
        <taxon>Eukaryota</taxon>
        <taxon>Fungi</taxon>
        <taxon>Dikarya</taxon>
        <taxon>Ascomycota</taxon>
        <taxon>Pezizomycotina</taxon>
        <taxon>Leotiomycetes</taxon>
        <taxon>Helotiales</taxon>
        <taxon>Lachnaceae</taxon>
        <taxon>Lachnellula</taxon>
    </lineage>
</organism>
<keyword evidence="7 10" id="KW-0804">Transcription</keyword>
<reference evidence="12 13" key="1">
    <citation type="submission" date="2018-05" db="EMBL/GenBank/DDBJ databases">
        <title>Genome sequencing and assembly of the regulated plant pathogen Lachnellula willkommii and related sister species for the development of diagnostic species identification markers.</title>
        <authorList>
            <person name="Giroux E."/>
            <person name="Bilodeau G."/>
        </authorList>
    </citation>
    <scope>NUCLEOTIDE SEQUENCE [LARGE SCALE GENOMIC DNA]</scope>
    <source>
        <strain evidence="12 13">CBS 268.59</strain>
    </source>
</reference>
<comment type="caution">
    <text evidence="12">The sequence shown here is derived from an EMBL/GenBank/DDBJ whole genome shotgun (WGS) entry which is preliminary data.</text>
</comment>
<accession>A0A8T9CH00</accession>
<dbReference type="Pfam" id="PF11221">
    <property type="entry name" value="Med21"/>
    <property type="match status" value="1"/>
</dbReference>
<feature type="coiled-coil region" evidence="11">
    <location>
        <begin position="110"/>
        <end position="144"/>
    </location>
</feature>
<evidence type="ECO:0000256" key="10">
    <source>
        <dbReference type="RuleBase" id="RU366036"/>
    </source>
</evidence>
<dbReference type="GO" id="GO:0003712">
    <property type="term" value="F:transcription coregulator activity"/>
    <property type="evidence" value="ECO:0007669"/>
    <property type="project" value="TreeGrafter"/>
</dbReference>
<keyword evidence="11" id="KW-0175">Coiled coil</keyword>
<comment type="subcellular location">
    <subcellularLocation>
        <location evidence="1 10">Nucleus</location>
    </subcellularLocation>
</comment>
<protein>
    <recommendedName>
        <fullName evidence="4 10">Mediator of RNA polymerase II transcription subunit 21</fullName>
    </recommendedName>
</protein>
<evidence type="ECO:0000256" key="9">
    <source>
        <dbReference type="ARBA" id="ARBA00025687"/>
    </source>
</evidence>
<evidence type="ECO:0000256" key="6">
    <source>
        <dbReference type="ARBA" id="ARBA00023159"/>
    </source>
</evidence>
<evidence type="ECO:0000256" key="2">
    <source>
        <dbReference type="ARBA" id="ARBA00005770"/>
    </source>
</evidence>
<dbReference type="PANTHER" id="PTHR13381">
    <property type="entry name" value="RNA POLYMERASE II HOLOENZYME COMPONENT SRB7"/>
    <property type="match status" value="1"/>
</dbReference>
<evidence type="ECO:0000313" key="12">
    <source>
        <dbReference type="EMBL" id="TVY83024.1"/>
    </source>
</evidence>
<evidence type="ECO:0000256" key="5">
    <source>
        <dbReference type="ARBA" id="ARBA00023015"/>
    </source>
</evidence>
<dbReference type="Gene3D" id="6.10.280.10">
    <property type="entry name" value="Mediator complex, subunit Med21"/>
    <property type="match status" value="1"/>
</dbReference>
<proteinExistence type="inferred from homology"/>
<sequence length="155" mass="17574">FLSLVPATPQPLVMADKLTQIQDAVDQLMQQFIASLYYVNHHHELQTLSTTDSIRVVGKENDSAAQGEDVEPHPVADFKAGQKELAQDLILKEQQIEYLISVLPGLDNSEKDQERMIMQLEEELKVAEEQRKEAVKEKEDVLARLEGVIRSVKRP</sequence>
<evidence type="ECO:0000256" key="11">
    <source>
        <dbReference type="SAM" id="Coils"/>
    </source>
</evidence>
<dbReference type="OrthoDB" id="526653at2759"/>
<keyword evidence="5 10" id="KW-0805">Transcription regulation</keyword>
<feature type="non-terminal residue" evidence="12">
    <location>
        <position position="1"/>
    </location>
</feature>
<comment type="similarity">
    <text evidence="2 10">Belongs to the Mediator complex subunit 21 family.</text>
</comment>
<evidence type="ECO:0000256" key="1">
    <source>
        <dbReference type="ARBA" id="ARBA00004123"/>
    </source>
</evidence>
<dbReference type="InterPro" id="IPR037212">
    <property type="entry name" value="Med7/Med21-like"/>
</dbReference>
<dbReference type="AlphaFoldDB" id="A0A8T9CH00"/>